<evidence type="ECO:0000313" key="2">
    <source>
        <dbReference type="EMBL" id="QPS47988.1"/>
    </source>
</evidence>
<organism evidence="2 3">
    <name type="scientific">Burkholderia humptydooensis</name>
    <dbReference type="NCBI Taxonomy" id="430531"/>
    <lineage>
        <taxon>Bacteria</taxon>
        <taxon>Pseudomonadati</taxon>
        <taxon>Pseudomonadota</taxon>
        <taxon>Betaproteobacteria</taxon>
        <taxon>Burkholderiales</taxon>
        <taxon>Burkholderiaceae</taxon>
        <taxon>Burkholderia</taxon>
        <taxon>pseudomallei group</taxon>
    </lineage>
</organism>
<gene>
    <name evidence="2" type="ORF">I6G56_27810</name>
</gene>
<name>A0A7T2U998_9BURK</name>
<dbReference type="PROSITE" id="PS50988">
    <property type="entry name" value="TROVE"/>
    <property type="match status" value="1"/>
</dbReference>
<dbReference type="Proteomes" id="UP000594943">
    <property type="component" value="Chromosome 2"/>
</dbReference>
<dbReference type="InterPro" id="IPR008858">
    <property type="entry name" value="TROVE_dom"/>
</dbReference>
<dbReference type="EMBL" id="CP065687">
    <property type="protein sequence ID" value="QPS47988.1"/>
    <property type="molecule type" value="Genomic_DNA"/>
</dbReference>
<evidence type="ECO:0000313" key="3">
    <source>
        <dbReference type="Proteomes" id="UP000594943"/>
    </source>
</evidence>
<dbReference type="GO" id="GO:0003723">
    <property type="term" value="F:RNA binding"/>
    <property type="evidence" value="ECO:0007669"/>
    <property type="project" value="InterPro"/>
</dbReference>
<accession>A0A7T2U998</accession>
<dbReference type="KEGG" id="bhg:I6G56_27810"/>
<feature type="domain" description="TROVE" evidence="1">
    <location>
        <begin position="1"/>
        <end position="51"/>
    </location>
</feature>
<protein>
    <submittedName>
        <fullName evidence="2">Deoxyribose-phosphate aldolase</fullName>
    </submittedName>
</protein>
<evidence type="ECO:0000259" key="1">
    <source>
        <dbReference type="PROSITE" id="PS50988"/>
    </source>
</evidence>
<reference evidence="2 3" key="1">
    <citation type="submission" date="2020-12" db="EMBL/GenBank/DDBJ databases">
        <title>FDA dAtabase for Regulatory Grade micrObial Sequences (FDA-ARGOS): Supporting development and validation of Infectious Disease Dx tests.</title>
        <authorList>
            <person name="Nelson B."/>
            <person name="Plummer A."/>
            <person name="Tallon L."/>
            <person name="Sadzewicz L."/>
            <person name="Zhao X."/>
            <person name="Boylan J."/>
            <person name="Ott S."/>
            <person name="Bowen H."/>
            <person name="Vavikolanu K."/>
            <person name="Mehta A."/>
            <person name="Aluvathingal J."/>
            <person name="Nadendla S."/>
            <person name="Myers T."/>
            <person name="Yan Y."/>
            <person name="Sichtig H."/>
        </authorList>
    </citation>
    <scope>NUCLEOTIDE SEQUENCE [LARGE SCALE GENOMIC DNA]</scope>
    <source>
        <strain evidence="2 3">FDAARGOS_899</strain>
    </source>
</reference>
<proteinExistence type="predicted"/>
<dbReference type="AlphaFoldDB" id="A0A7T2U998"/>
<sequence>MEWRAVLNALPGRRWLRALDELARASAPPSLGLVAIERRADRNRTRRARFD</sequence>